<organism evidence="1 2">
    <name type="scientific">Larinioides sclopetarius</name>
    <dbReference type="NCBI Taxonomy" id="280406"/>
    <lineage>
        <taxon>Eukaryota</taxon>
        <taxon>Metazoa</taxon>
        <taxon>Ecdysozoa</taxon>
        <taxon>Arthropoda</taxon>
        <taxon>Chelicerata</taxon>
        <taxon>Arachnida</taxon>
        <taxon>Araneae</taxon>
        <taxon>Araneomorphae</taxon>
        <taxon>Entelegynae</taxon>
        <taxon>Araneoidea</taxon>
        <taxon>Araneidae</taxon>
        <taxon>Larinioides</taxon>
    </lineage>
</organism>
<protein>
    <submittedName>
        <fullName evidence="1">Uncharacterized protein</fullName>
    </submittedName>
</protein>
<dbReference type="Proteomes" id="UP001497382">
    <property type="component" value="Unassembled WGS sequence"/>
</dbReference>
<keyword evidence="2" id="KW-1185">Reference proteome</keyword>
<reference evidence="1 2" key="1">
    <citation type="submission" date="2024-04" db="EMBL/GenBank/DDBJ databases">
        <authorList>
            <person name="Rising A."/>
            <person name="Reimegard J."/>
            <person name="Sonavane S."/>
            <person name="Akerstrom W."/>
            <person name="Nylinder S."/>
            <person name="Hedman E."/>
            <person name="Kallberg Y."/>
        </authorList>
    </citation>
    <scope>NUCLEOTIDE SEQUENCE [LARGE SCALE GENOMIC DNA]</scope>
</reference>
<evidence type="ECO:0000313" key="1">
    <source>
        <dbReference type="EMBL" id="CAL1279605.1"/>
    </source>
</evidence>
<comment type="caution">
    <text evidence="1">The sequence shown here is derived from an EMBL/GenBank/DDBJ whole genome shotgun (WGS) entry which is preliminary data.</text>
</comment>
<dbReference type="EMBL" id="CAXIEN010000124">
    <property type="protein sequence ID" value="CAL1279605.1"/>
    <property type="molecule type" value="Genomic_DNA"/>
</dbReference>
<name>A0AAV2A6F4_9ARAC</name>
<evidence type="ECO:0000313" key="2">
    <source>
        <dbReference type="Proteomes" id="UP001497382"/>
    </source>
</evidence>
<dbReference type="AlphaFoldDB" id="A0AAV2A6F4"/>
<sequence>MIVISYLLFYISSGFLQIEKIKDKILNKLKKNTNILYIPEKIDYFLLLPLIHVIDLLKVMHYFSLLGEMANSLRSCLYNALHVCVMSKRIKFEMN</sequence>
<proteinExistence type="predicted"/>
<gene>
    <name evidence="1" type="ORF">LARSCL_LOCUS10478</name>
</gene>
<accession>A0AAV2A6F4</accession>